<evidence type="ECO:0000256" key="8">
    <source>
        <dbReference type="ARBA" id="ARBA00022562"/>
    </source>
</evidence>
<comment type="function">
    <text evidence="12">Encapsidates the viral genome into characteristic twinned ('geminate') particles. Binds the genomic viral ssDNA and shuttles it into and out of the cell nucleus. Plays a role in protection of the genome from degradation, virus acquisition and transmission by insect vectors, infectivity, and systemic movement. The CP of monopartite geminiviruses is absolutely essential for virus movement.</text>
</comment>
<dbReference type="InterPro" id="IPR029053">
    <property type="entry name" value="Viral_coat"/>
</dbReference>
<proteinExistence type="inferred from homology"/>
<dbReference type="PRINTS" id="PR00223">
    <property type="entry name" value="GEMCOATARBR1"/>
</dbReference>
<evidence type="ECO:0000256" key="16">
    <source>
        <dbReference type="SAM" id="MobiDB-lite"/>
    </source>
</evidence>
<feature type="compositionally biased region" description="Basic residues" evidence="16">
    <location>
        <begin position="7"/>
        <end position="17"/>
    </location>
</feature>
<evidence type="ECO:0000256" key="14">
    <source>
        <dbReference type="ARBA" id="ARBA00046791"/>
    </source>
</evidence>
<dbReference type="GO" id="GO:0042025">
    <property type="term" value="C:host cell nucleus"/>
    <property type="evidence" value="ECO:0007669"/>
    <property type="project" value="UniProtKB-SubCell"/>
</dbReference>
<keyword evidence="10 15" id="KW-0238">DNA-binding</keyword>
<dbReference type="EMBL" id="KF806702">
    <property type="protein sequence ID" value="AIT39770.1"/>
    <property type="molecule type" value="Genomic_DNA"/>
</dbReference>
<organism evidence="17">
    <name type="scientific">Switchgrass mosaic-associated virus</name>
    <dbReference type="NCBI Taxonomy" id="2049938"/>
    <lineage>
        <taxon>Viruses</taxon>
        <taxon>Monodnaviria</taxon>
        <taxon>Shotokuvirae</taxon>
        <taxon>Cressdnaviricota</taxon>
        <taxon>Repensiviricetes</taxon>
        <taxon>Geplafuvirales</taxon>
        <taxon>Geminiviridae</taxon>
        <taxon>Mastrevirus</taxon>
        <taxon>Mastrevirus virgati</taxon>
    </lineage>
</organism>
<dbReference type="GO" id="GO:0039615">
    <property type="term" value="C:T=1 icosahedral viral capsid"/>
    <property type="evidence" value="ECO:0007669"/>
    <property type="project" value="UniProtKB-KW"/>
</dbReference>
<keyword evidence="7 15" id="KW-0167">Capsid protein</keyword>
<comment type="subunit">
    <text evidence="14 15">Homomultimer. Interacts with the movement protein. Binds to single-stranded and double-stranded viral DNA.</text>
</comment>
<dbReference type="PRINTS" id="PR00226">
    <property type="entry name" value="GEMCOATMSV"/>
</dbReference>
<dbReference type="Gene3D" id="2.60.120.20">
    <property type="match status" value="1"/>
</dbReference>
<comment type="subcellular location">
    <subcellularLocation>
        <location evidence="1 15">Host nucleus</location>
    </subcellularLocation>
    <subcellularLocation>
        <location evidence="2 15">Virion</location>
    </subcellularLocation>
</comment>
<sequence>MPSRSRYTYKRKRPTKRARVEPWPPELTRLGYTPRDTVLRGTRRRDNRPSLQVINYTWKNDGSSVKIGNGGAVYLLTEFPRGDAEDQRHTGETLTYKVSLNLQFGVAEEYRKYCNRAQNMVFLVYDAQPTGQNPAITDIFHIAASQFFPIPATWMVSRENSHRFVIKRKWMFITETNGSGTAKDYTNAPCYPAHFSLIFKRFVQRLGVRTEWKNSTEGGIGAISKGALYLVIAPGNGMPLEARGNIRLYFKSIGNQ</sequence>
<dbReference type="GO" id="GO:0075732">
    <property type="term" value="P:viral penetration into host nucleus"/>
    <property type="evidence" value="ECO:0007669"/>
    <property type="project" value="UniProtKB-KW"/>
</dbReference>
<evidence type="ECO:0000313" key="17">
    <source>
        <dbReference type="EMBL" id="AIT39770.1"/>
    </source>
</evidence>
<comment type="function">
    <text evidence="15">Encapsidates the viral genome into characteristic twinned ('geminate') particles. Plays a role in protection of the genome from degradation, virus acquisition and transmission by insect vectors, infectivity, and systemic movement. The CP of monopartite geminiviruses is absolutely essential for virus movement.</text>
</comment>
<comment type="similarity">
    <text evidence="3 15">Belongs to the geminiviridae capsid protein family.</text>
</comment>
<evidence type="ECO:0000256" key="15">
    <source>
        <dbReference type="RuleBase" id="RU363025"/>
    </source>
</evidence>
<dbReference type="GO" id="GO:0046718">
    <property type="term" value="P:symbiont entry into host cell"/>
    <property type="evidence" value="ECO:0007669"/>
    <property type="project" value="UniProtKB-KW"/>
</dbReference>
<evidence type="ECO:0000256" key="4">
    <source>
        <dbReference type="ARBA" id="ARBA00018091"/>
    </source>
</evidence>
<dbReference type="Pfam" id="PF00844">
    <property type="entry name" value="Gemini_coat"/>
    <property type="match status" value="1"/>
</dbReference>
<keyword evidence="9 15" id="KW-0946">Virion</keyword>
<evidence type="ECO:0000256" key="6">
    <source>
        <dbReference type="ARBA" id="ARBA00022524"/>
    </source>
</evidence>
<dbReference type="GO" id="GO:0005198">
    <property type="term" value="F:structural molecule activity"/>
    <property type="evidence" value="ECO:0007669"/>
    <property type="project" value="InterPro"/>
</dbReference>
<feature type="region of interest" description="Disordered" evidence="16">
    <location>
        <begin position="1"/>
        <end position="20"/>
    </location>
</feature>
<evidence type="ECO:0000256" key="13">
    <source>
        <dbReference type="ARBA" id="ARBA00031336"/>
    </source>
</evidence>
<evidence type="ECO:0000256" key="9">
    <source>
        <dbReference type="ARBA" id="ARBA00022844"/>
    </source>
</evidence>
<evidence type="ECO:0000256" key="12">
    <source>
        <dbReference type="ARBA" id="ARBA00025657"/>
    </source>
</evidence>
<keyword evidence="11 15" id="KW-1160">Virus entry into host cell</keyword>
<evidence type="ECO:0000256" key="1">
    <source>
        <dbReference type="ARBA" id="ARBA00004147"/>
    </source>
</evidence>
<dbReference type="InterPro" id="IPR000263">
    <property type="entry name" value="GV_A/BR1_coat"/>
</dbReference>
<protein>
    <recommendedName>
        <fullName evidence="4 15">Capsid protein</fullName>
    </recommendedName>
    <alternativeName>
        <fullName evidence="13 15">Coat protein</fullName>
    </alternativeName>
</protein>
<reference evidence="17" key="1">
    <citation type="submission" date="2013-11" db="EMBL/GenBank/DDBJ databases">
        <title>Detection and Characterization of New mastervirus in Switchgrass.</title>
        <authorList>
            <person name="Agindotan B.O."/>
            <person name="Domier L.L."/>
            <person name="Bradley C.A."/>
        </authorList>
    </citation>
    <scope>NUCLEOTIDE SEQUENCE</scope>
    <source>
        <strain evidence="17">Dewey Blue</strain>
    </source>
</reference>
<accession>A0A0A0QV09</accession>
<keyword evidence="6 15" id="KW-1163">Viral penetration into host nucleus</keyword>
<evidence type="ECO:0000256" key="3">
    <source>
        <dbReference type="ARBA" id="ARBA00005468"/>
    </source>
</evidence>
<name>A0A0A0QV09_9GEMI</name>
<evidence type="ECO:0000256" key="11">
    <source>
        <dbReference type="ARBA" id="ARBA00023296"/>
    </source>
</evidence>
<evidence type="ECO:0000256" key="5">
    <source>
        <dbReference type="ARBA" id="ARBA00022431"/>
    </source>
</evidence>
<evidence type="ECO:0000256" key="7">
    <source>
        <dbReference type="ARBA" id="ARBA00022561"/>
    </source>
</evidence>
<evidence type="ECO:0000256" key="2">
    <source>
        <dbReference type="ARBA" id="ARBA00004328"/>
    </source>
</evidence>
<dbReference type="GO" id="GO:0003677">
    <property type="term" value="F:DNA binding"/>
    <property type="evidence" value="ECO:0007669"/>
    <property type="project" value="UniProtKB-KW"/>
</dbReference>
<keyword evidence="8 15" id="KW-1048">Host nucleus</keyword>
<dbReference type="InterPro" id="IPR000143">
    <property type="entry name" value="Gemcoat_MSV"/>
</dbReference>
<dbReference type="GO" id="GO:0043657">
    <property type="term" value="C:host cell"/>
    <property type="evidence" value="ECO:0007669"/>
    <property type="project" value="GOC"/>
</dbReference>
<evidence type="ECO:0000256" key="10">
    <source>
        <dbReference type="ARBA" id="ARBA00023125"/>
    </source>
</evidence>
<keyword evidence="5 15" id="KW-1140">T=1 icosahedral capsid protein</keyword>
<comment type="function">
    <text evidence="15">Binds the genomic viral ssDNA and shuttles it into and out of the cell nucleus.</text>
</comment>